<dbReference type="EMBL" id="JADGMS010000015">
    <property type="protein sequence ID" value="KAF9667370.1"/>
    <property type="molecule type" value="Genomic_DNA"/>
</dbReference>
<dbReference type="OrthoDB" id="547665at2759"/>
<reference evidence="1 2" key="1">
    <citation type="submission" date="2020-10" db="EMBL/GenBank/DDBJ databases">
        <title>Plant Genome Project.</title>
        <authorList>
            <person name="Zhang R.-G."/>
        </authorList>
    </citation>
    <scope>NUCLEOTIDE SEQUENCE [LARGE SCALE GENOMIC DNA]</scope>
    <source>
        <strain evidence="1">FAFU-HL-1</strain>
        <tissue evidence="1">Leaf</tissue>
    </source>
</reference>
<keyword evidence="2" id="KW-1185">Reference proteome</keyword>
<evidence type="ECO:0000313" key="2">
    <source>
        <dbReference type="Proteomes" id="UP000657918"/>
    </source>
</evidence>
<gene>
    <name evidence="1" type="ORF">SADUNF_Sadunf15G0016000</name>
</gene>
<dbReference type="Proteomes" id="UP000657918">
    <property type="component" value="Unassembled WGS sequence"/>
</dbReference>
<evidence type="ECO:0000313" key="1">
    <source>
        <dbReference type="EMBL" id="KAF9667370.1"/>
    </source>
</evidence>
<sequence>MKSKACLLHFPGSFMNSNNFDLTSCTKMYSLPSVPDDLNSRDNILHLNWSRPACGLCGAQGKLCRLKNNTDRIEIECYDKPKSNEENVQVGNSQTVEGVVRELVRGDGDSVYLLSHVPFCLALVVCRSGSTNGCNSAVSKLRSWTTDLYRQYCDTKQGLHVTQYNSFHQDAAGGNLSGEFLQRGQVALNRSHSSMQSEWKQCLHSGIVLSVSLGLYSHKHIEQVLSSGLGNLLLSPRTILG</sequence>
<organism evidence="1 2">
    <name type="scientific">Salix dunnii</name>
    <dbReference type="NCBI Taxonomy" id="1413687"/>
    <lineage>
        <taxon>Eukaryota</taxon>
        <taxon>Viridiplantae</taxon>
        <taxon>Streptophyta</taxon>
        <taxon>Embryophyta</taxon>
        <taxon>Tracheophyta</taxon>
        <taxon>Spermatophyta</taxon>
        <taxon>Magnoliopsida</taxon>
        <taxon>eudicotyledons</taxon>
        <taxon>Gunneridae</taxon>
        <taxon>Pentapetalae</taxon>
        <taxon>rosids</taxon>
        <taxon>fabids</taxon>
        <taxon>Malpighiales</taxon>
        <taxon>Salicaceae</taxon>
        <taxon>Saliceae</taxon>
        <taxon>Salix</taxon>
    </lineage>
</organism>
<accession>A0A835MIR0</accession>
<name>A0A835MIR0_9ROSI</name>
<dbReference type="AlphaFoldDB" id="A0A835MIR0"/>
<proteinExistence type="predicted"/>
<protein>
    <submittedName>
        <fullName evidence="1">Uncharacterized protein</fullName>
    </submittedName>
</protein>
<comment type="caution">
    <text evidence="1">The sequence shown here is derived from an EMBL/GenBank/DDBJ whole genome shotgun (WGS) entry which is preliminary data.</text>
</comment>